<dbReference type="GO" id="GO:0005524">
    <property type="term" value="F:ATP binding"/>
    <property type="evidence" value="ECO:0007669"/>
    <property type="project" value="UniProtKB-KW"/>
</dbReference>
<dbReference type="InterPro" id="IPR011009">
    <property type="entry name" value="Kinase-like_dom_sf"/>
</dbReference>
<evidence type="ECO:0000256" key="4">
    <source>
        <dbReference type="ARBA" id="ARBA00011962"/>
    </source>
</evidence>
<keyword evidence="11" id="KW-0320">Glycogen biosynthesis</keyword>
<evidence type="ECO:0000256" key="10">
    <source>
        <dbReference type="ARBA" id="ARBA00022840"/>
    </source>
</evidence>
<keyword evidence="6" id="KW-0321">Glycogen metabolism</keyword>
<comment type="similarity">
    <text evidence="2">Belongs to the aminoglycoside phosphotransferase family.</text>
</comment>
<evidence type="ECO:0000256" key="14">
    <source>
        <dbReference type="ARBA" id="ARBA00049067"/>
    </source>
</evidence>
<dbReference type="Proteomes" id="UP000619260">
    <property type="component" value="Unassembled WGS sequence"/>
</dbReference>
<evidence type="ECO:0000256" key="12">
    <source>
        <dbReference type="ARBA" id="ARBA00023277"/>
    </source>
</evidence>
<evidence type="ECO:0000256" key="5">
    <source>
        <dbReference type="ARBA" id="ARBA00013882"/>
    </source>
</evidence>
<evidence type="ECO:0000256" key="6">
    <source>
        <dbReference type="ARBA" id="ARBA00022600"/>
    </source>
</evidence>
<evidence type="ECO:0000256" key="8">
    <source>
        <dbReference type="ARBA" id="ARBA00022741"/>
    </source>
</evidence>
<protein>
    <recommendedName>
        <fullName evidence="5">Maltokinase</fullName>
        <ecNumber evidence="4">2.7.1.175</ecNumber>
    </recommendedName>
    <alternativeName>
        <fullName evidence="13">Maltose-1-phosphate synthase</fullName>
    </alternativeName>
</protein>
<dbReference type="EC" id="2.7.1.175" evidence="4"/>
<evidence type="ECO:0000259" key="15">
    <source>
        <dbReference type="Pfam" id="PF01636"/>
    </source>
</evidence>
<comment type="pathway">
    <text evidence="1">Glycan biosynthesis; glycogen biosynthesis.</text>
</comment>
<name>A0A8J3YXE1_9ACTN</name>
<reference evidence="17" key="1">
    <citation type="submission" date="2021-01" db="EMBL/GenBank/DDBJ databases">
        <title>Whole genome shotgun sequence of Virgisporangium aliadipatigenens NBRC 105644.</title>
        <authorList>
            <person name="Komaki H."/>
            <person name="Tamura T."/>
        </authorList>
    </citation>
    <scope>NUCLEOTIDE SEQUENCE</scope>
    <source>
        <strain evidence="17">NBRC 105644</strain>
    </source>
</reference>
<dbReference type="GO" id="GO:0016301">
    <property type="term" value="F:kinase activity"/>
    <property type="evidence" value="ECO:0007669"/>
    <property type="project" value="UniProtKB-KW"/>
</dbReference>
<comment type="caution">
    <text evidence="17">The sequence shown here is derived from an EMBL/GenBank/DDBJ whole genome shotgun (WGS) entry which is preliminary data.</text>
</comment>
<evidence type="ECO:0000259" key="16">
    <source>
        <dbReference type="Pfam" id="PF18085"/>
    </source>
</evidence>
<feature type="domain" description="Aminoglycoside phosphotransferase" evidence="15">
    <location>
        <begin position="236"/>
        <end position="350"/>
    </location>
</feature>
<keyword evidence="12" id="KW-0119">Carbohydrate metabolism</keyword>
<evidence type="ECO:0000313" key="18">
    <source>
        <dbReference type="Proteomes" id="UP000619260"/>
    </source>
</evidence>
<proteinExistence type="inferred from homology"/>
<evidence type="ECO:0000256" key="9">
    <source>
        <dbReference type="ARBA" id="ARBA00022777"/>
    </source>
</evidence>
<dbReference type="GO" id="GO:0005978">
    <property type="term" value="P:glycogen biosynthetic process"/>
    <property type="evidence" value="ECO:0007669"/>
    <property type="project" value="UniProtKB-UniPathway"/>
</dbReference>
<comment type="catalytic activity">
    <reaction evidence="14">
        <text>D-maltose + ATP = alpha-maltose 1-phosphate + ADP + H(+)</text>
        <dbReference type="Rhea" id="RHEA:31915"/>
        <dbReference type="ChEBI" id="CHEBI:15378"/>
        <dbReference type="ChEBI" id="CHEBI:17306"/>
        <dbReference type="ChEBI" id="CHEBI:30616"/>
        <dbReference type="ChEBI" id="CHEBI:63576"/>
        <dbReference type="ChEBI" id="CHEBI:456216"/>
        <dbReference type="EC" id="2.7.1.175"/>
    </reaction>
</comment>
<dbReference type="RefSeq" id="WP_203905780.1">
    <property type="nucleotide sequence ID" value="NZ_BOPF01000079.1"/>
</dbReference>
<evidence type="ECO:0000256" key="1">
    <source>
        <dbReference type="ARBA" id="ARBA00004964"/>
    </source>
</evidence>
<keyword evidence="9" id="KW-0418">Kinase</keyword>
<keyword evidence="18" id="KW-1185">Reference proteome</keyword>
<dbReference type="Pfam" id="PF01636">
    <property type="entry name" value="APH"/>
    <property type="match status" value="1"/>
</dbReference>
<evidence type="ECO:0000256" key="3">
    <source>
        <dbReference type="ARBA" id="ARBA00011245"/>
    </source>
</evidence>
<dbReference type="UniPathway" id="UPA00164"/>
<organism evidence="17 18">
    <name type="scientific">Virgisporangium aliadipatigenens</name>
    <dbReference type="NCBI Taxonomy" id="741659"/>
    <lineage>
        <taxon>Bacteria</taxon>
        <taxon>Bacillati</taxon>
        <taxon>Actinomycetota</taxon>
        <taxon>Actinomycetes</taxon>
        <taxon>Micromonosporales</taxon>
        <taxon>Micromonosporaceae</taxon>
        <taxon>Virgisporangium</taxon>
    </lineage>
</organism>
<gene>
    <name evidence="17" type="primary">mak</name>
    <name evidence="17" type="ORF">Val02_92690</name>
</gene>
<comment type="subunit">
    <text evidence="3">Monomer.</text>
</comment>
<evidence type="ECO:0000256" key="13">
    <source>
        <dbReference type="ARBA" id="ARBA00031251"/>
    </source>
</evidence>
<keyword evidence="8" id="KW-0547">Nucleotide-binding</keyword>
<dbReference type="InterPro" id="IPR040999">
    <property type="entry name" value="Mak_N_cap"/>
</dbReference>
<keyword evidence="10" id="KW-0067">ATP-binding</keyword>
<dbReference type="AlphaFoldDB" id="A0A8J3YXE1"/>
<accession>A0A8J3YXE1</accession>
<evidence type="ECO:0000256" key="2">
    <source>
        <dbReference type="ARBA" id="ARBA00006219"/>
    </source>
</evidence>
<keyword evidence="7" id="KW-0808">Transferase</keyword>
<dbReference type="EMBL" id="BOPF01000079">
    <property type="protein sequence ID" value="GIJ52383.1"/>
    <property type="molecule type" value="Genomic_DNA"/>
</dbReference>
<sequence length="437" mass="48316">MMLPFADWLPRQRWYAGRNRELQDVRPQAVTHLHDDVDHMLLDVSFADGGTDRYQVLVRWDHPPSDEFVAAAHIGSDNGRMAYDALYDDDAARSLLSLIQNDTEIKGLRFTAEPGVRLPVEAPARVGDAEQSNTSVIFDSAAVMKVFRRVPSGVNPDVELGRVLARAGCRNVAALMGAVEGTDDDGAPLTFAMVNEYARNSAEGWAMATTSARDLFNQNELHADEVGGDFSGESSRLGEAVASVHRILAQELGESSAQLPVDAMLARLDSAAATVPEVAERLPELRDTLKATGPTEITVQRVHGDLHLGQVLRTPETWLLIDFEGEPGQPVEERRRPDSPLRDVAGMLRSFEYAAYQLLVGTPDDDGLAERAKEWIARNQNAFCEGYAEVAGYDPREHRAVLNAYELDKMTYEAAYEARHRPNWLRIPLLSMARLLG</sequence>
<dbReference type="Gene3D" id="3.90.1200.10">
    <property type="match status" value="1"/>
</dbReference>
<dbReference type="InterPro" id="IPR002575">
    <property type="entry name" value="Aminoglycoside_PTrfase"/>
</dbReference>
<evidence type="ECO:0000256" key="11">
    <source>
        <dbReference type="ARBA" id="ARBA00023056"/>
    </source>
</evidence>
<dbReference type="SUPFAM" id="SSF56112">
    <property type="entry name" value="Protein kinase-like (PK-like)"/>
    <property type="match status" value="1"/>
</dbReference>
<dbReference type="Pfam" id="PF18085">
    <property type="entry name" value="Mak_N_cap"/>
    <property type="match status" value="1"/>
</dbReference>
<evidence type="ECO:0000313" key="17">
    <source>
        <dbReference type="EMBL" id="GIJ52383.1"/>
    </source>
</evidence>
<evidence type="ECO:0000256" key="7">
    <source>
        <dbReference type="ARBA" id="ARBA00022679"/>
    </source>
</evidence>
<feature type="domain" description="Maltokinase N-terminal cap" evidence="16">
    <location>
        <begin position="8"/>
        <end position="88"/>
    </location>
</feature>